<comment type="subcellular location">
    <subcellularLocation>
        <location evidence="1 7">Cell outer membrane</location>
        <topology evidence="1 7">Multi-pass membrane protein</topology>
    </subcellularLocation>
</comment>
<dbReference type="EMBL" id="QRYC01000032">
    <property type="protein sequence ID" value="RGU54370.1"/>
    <property type="molecule type" value="Genomic_DNA"/>
</dbReference>
<dbReference type="InterPro" id="IPR036942">
    <property type="entry name" value="Beta-barrel_TonB_sf"/>
</dbReference>
<dbReference type="AlphaFoldDB" id="A0A412TKS4"/>
<comment type="similarity">
    <text evidence="7">Belongs to the TonB-dependent receptor family.</text>
</comment>
<dbReference type="GO" id="GO:0009279">
    <property type="term" value="C:cell outer membrane"/>
    <property type="evidence" value="ECO:0007669"/>
    <property type="project" value="UniProtKB-SubCell"/>
</dbReference>
<dbReference type="Pfam" id="PF07715">
    <property type="entry name" value="Plug"/>
    <property type="match status" value="1"/>
</dbReference>
<dbReference type="SUPFAM" id="SSF56935">
    <property type="entry name" value="Porins"/>
    <property type="match status" value="1"/>
</dbReference>
<dbReference type="InterPro" id="IPR023996">
    <property type="entry name" value="TonB-dep_OMP_SusC/RagA"/>
</dbReference>
<evidence type="ECO:0000313" key="11">
    <source>
        <dbReference type="Proteomes" id="UP000284243"/>
    </source>
</evidence>
<dbReference type="Gene3D" id="2.60.40.1120">
    <property type="entry name" value="Carboxypeptidase-like, regulatory domain"/>
    <property type="match status" value="1"/>
</dbReference>
<organism evidence="10 11">
    <name type="scientific">Odoribacter splanchnicus</name>
    <dbReference type="NCBI Taxonomy" id="28118"/>
    <lineage>
        <taxon>Bacteria</taxon>
        <taxon>Pseudomonadati</taxon>
        <taxon>Bacteroidota</taxon>
        <taxon>Bacteroidia</taxon>
        <taxon>Bacteroidales</taxon>
        <taxon>Odoribacteraceae</taxon>
        <taxon>Odoribacter</taxon>
    </lineage>
</organism>
<keyword evidence="5 7" id="KW-0472">Membrane</keyword>
<dbReference type="InterPro" id="IPR037066">
    <property type="entry name" value="Plug_dom_sf"/>
</dbReference>
<name>A0A412TKS4_9BACT</name>
<dbReference type="NCBIfam" id="TIGR04057">
    <property type="entry name" value="SusC_RagA_signa"/>
    <property type="match status" value="1"/>
</dbReference>
<dbReference type="InterPro" id="IPR008969">
    <property type="entry name" value="CarboxyPept-like_regulatory"/>
</dbReference>
<keyword evidence="4 7" id="KW-0812">Transmembrane</keyword>
<proteinExistence type="inferred from homology"/>
<dbReference type="NCBIfam" id="TIGR04056">
    <property type="entry name" value="OMP_RagA_SusC"/>
    <property type="match status" value="1"/>
</dbReference>
<feature type="domain" description="TonB-dependent receptor plug" evidence="9">
    <location>
        <begin position="257"/>
        <end position="377"/>
    </location>
</feature>
<dbReference type="SUPFAM" id="SSF49464">
    <property type="entry name" value="Carboxypeptidase regulatory domain-like"/>
    <property type="match status" value="1"/>
</dbReference>
<evidence type="ECO:0000256" key="2">
    <source>
        <dbReference type="ARBA" id="ARBA00022448"/>
    </source>
</evidence>
<dbReference type="Gene3D" id="2.170.130.10">
    <property type="entry name" value="TonB-dependent receptor, plug domain"/>
    <property type="match status" value="1"/>
</dbReference>
<dbReference type="Pfam" id="PF13715">
    <property type="entry name" value="CarbopepD_reg_2"/>
    <property type="match status" value="1"/>
</dbReference>
<evidence type="ECO:0000259" key="9">
    <source>
        <dbReference type="Pfam" id="PF07715"/>
    </source>
</evidence>
<gene>
    <name evidence="10" type="ORF">DWW57_16435</name>
</gene>
<evidence type="ECO:0000256" key="7">
    <source>
        <dbReference type="PROSITE-ProRule" id="PRU01360"/>
    </source>
</evidence>
<keyword evidence="8" id="KW-1133">Transmembrane helix</keyword>
<evidence type="ECO:0000256" key="1">
    <source>
        <dbReference type="ARBA" id="ARBA00004571"/>
    </source>
</evidence>
<dbReference type="PROSITE" id="PS52016">
    <property type="entry name" value="TONB_DEPENDENT_REC_3"/>
    <property type="match status" value="1"/>
</dbReference>
<evidence type="ECO:0000256" key="5">
    <source>
        <dbReference type="ARBA" id="ARBA00023136"/>
    </source>
</evidence>
<sequence>MYHHSQLQSDKKTADKANCRLSDCFTLKYKFMECKRIFVLSNLKRLKIVRIMKLFSIFMLVFTLGGFTSGYSQKQVVTLNLKQCDVNTLLQEIWKQTGLRFVYNEQDVARLKRFDVNAQQKQVDEILDHIFKNTPYQCAYESDVIYITPRPVGDLPQVKQERVKLSGNIKDKNGNVLPGVTVFIGNSDIGTSSDINGNYQLAILKGNAVEIVYSFIGMKKVTYNFPATEDVRHNVVMEEDQVELQDVVVIGYGSKSARNLTSSVSSVKAKDLEKYANGATTFDNMLGGAVKGVLVNQNSGEPGAKATLNIRGITSPLKSQNNNEPLYVVDGVPFFVERSLNMLNPLSTLSPNDIESIDVLKDAAATAIYGSRGANGVVIIKTKDGHRNEQMKISLGYTLSVGNQIKKFKPLNTTKFKNLQELIIKNTLGAINKAQITDDNIIYGQIYPAIDYMANTSYDNYGNMIFDGLKDEAFGEENTNWVDETNNKNALTHMYNLAIRGGGKLSNYSFSFNAIDQEGLFINDDMQRYNSRLSFDSDVSKRFKVGAALGYTMTKRHSGAAGEEMGITREWNVRPDVPVYDETGELYRIDGTLTWGFPVGLANPVANRQNKNKKESYQFLGNSYLEYKIFNGLKIRGDINISMFQDQYSNYNPLVAQDDWGGGGMSTLQDDRSKAANTSINFRADYNFQIEDHYFSFMVGYGWDRSFSEYTSHYYMGFPDDEVLNNAGSATETHCIGDAKSKSALNSIYARASYNYLDKYLAEINFRSDASSKFGPGNQRGYFPSISLGWRMSSENFMADAEKVDDLKLRFSWGQTGSTNINDFVYRQFYEKGNPYIGQSTLTPGLLPNPDIKWERTSEFNGGLDYAFFNHRLFGSIDGYYRYTKGALAPSPYPLESGSTSYTSNLIDLSNKGVEIEIGGDIIRTADWTWTSKFNIALNRNKIEKLNGAELSSNDVDTYIEGQPAGVLKGYIVEKIFQNDDEVVTLNKTAVARGANYYQEKSTGMGDFKYKDLDGNGYIDSKDREVIATPQPKFFGGFFNSVNYKNFNLSFVFQFSQGAKAAVYNMMSDMYGYIGNNIYPELYGKTWSPENPDARYARLVYTDPSKNSRFSDRYIYETSYLRLKNITFSYNLPQNFLKKINVQSAMLFVSGSNIWTVTQWPGIDPELISSFTTSQMTLNEDPYPLSKTFTLGVKVEF</sequence>
<keyword evidence="2 7" id="KW-0813">Transport</keyword>
<keyword evidence="6 7" id="KW-0998">Cell outer membrane</keyword>
<keyword evidence="3 7" id="KW-1134">Transmembrane beta strand</keyword>
<dbReference type="Gene3D" id="2.40.170.20">
    <property type="entry name" value="TonB-dependent receptor, beta-barrel domain"/>
    <property type="match status" value="1"/>
</dbReference>
<dbReference type="InterPro" id="IPR023997">
    <property type="entry name" value="TonB-dep_OMP_SusC/RagA_CS"/>
</dbReference>
<evidence type="ECO:0000256" key="8">
    <source>
        <dbReference type="SAM" id="Phobius"/>
    </source>
</evidence>
<protein>
    <submittedName>
        <fullName evidence="10">SusC/RagA family TonB-linked outer membrane protein</fullName>
    </submittedName>
</protein>
<dbReference type="InterPro" id="IPR039426">
    <property type="entry name" value="TonB-dep_rcpt-like"/>
</dbReference>
<dbReference type="Proteomes" id="UP000284243">
    <property type="component" value="Unassembled WGS sequence"/>
</dbReference>
<dbReference type="InterPro" id="IPR012910">
    <property type="entry name" value="Plug_dom"/>
</dbReference>
<evidence type="ECO:0000313" key="10">
    <source>
        <dbReference type="EMBL" id="RGU54370.1"/>
    </source>
</evidence>
<reference evidence="10 11" key="1">
    <citation type="submission" date="2018-08" db="EMBL/GenBank/DDBJ databases">
        <title>A genome reference for cultivated species of the human gut microbiota.</title>
        <authorList>
            <person name="Zou Y."/>
            <person name="Xue W."/>
            <person name="Luo G."/>
        </authorList>
    </citation>
    <scope>NUCLEOTIDE SEQUENCE [LARGE SCALE GENOMIC DNA]</scope>
    <source>
        <strain evidence="10 11">AF16-14</strain>
    </source>
</reference>
<evidence type="ECO:0000256" key="6">
    <source>
        <dbReference type="ARBA" id="ARBA00023237"/>
    </source>
</evidence>
<accession>A0A412TKS4</accession>
<comment type="caution">
    <text evidence="10">The sequence shown here is derived from an EMBL/GenBank/DDBJ whole genome shotgun (WGS) entry which is preliminary data.</text>
</comment>
<evidence type="ECO:0000256" key="4">
    <source>
        <dbReference type="ARBA" id="ARBA00022692"/>
    </source>
</evidence>
<feature type="transmembrane region" description="Helical" evidence="8">
    <location>
        <begin position="54"/>
        <end position="72"/>
    </location>
</feature>
<evidence type="ECO:0000256" key="3">
    <source>
        <dbReference type="ARBA" id="ARBA00022452"/>
    </source>
</evidence>